<evidence type="ECO:0000259" key="2">
    <source>
        <dbReference type="Pfam" id="PF03432"/>
    </source>
</evidence>
<feature type="region of interest" description="Disordered" evidence="1">
    <location>
        <begin position="164"/>
        <end position="240"/>
    </location>
</feature>
<dbReference type="KEGG" id="afx:JZ786_24515"/>
<feature type="compositionally biased region" description="Basic and acidic residues" evidence="1">
    <location>
        <begin position="168"/>
        <end position="187"/>
    </location>
</feature>
<sequence>MARVVVKHRYKQDIGQVRAHLKYIGFRARELGEEKGFFNDHQDKGADYETFLNKIEQHQALQHSATVKLHSLIISMRGEDMRAFIEAGGDAKEMTRRVIMELEERKGMKLEWVAAFHDKETHPHVHVAIMAVGVDASGKNKRLMLTKDDYDFLRNAGRRYLEQYVPYEPERGRHQDGERDRGRDHQRSNASNVASGMSHAGSVATKDEMAKKQPNQKKKQSRDKSREQQQKQTDREQDER</sequence>
<feature type="domain" description="MobA/VirD2-like nuclease" evidence="2">
    <location>
        <begin position="43"/>
        <end position="163"/>
    </location>
</feature>
<accession>A0A9X7Z9V4</accession>
<dbReference type="RefSeq" id="WP_206659434.1">
    <property type="nucleotide sequence ID" value="NZ_CP071183.1"/>
</dbReference>
<evidence type="ECO:0000313" key="4">
    <source>
        <dbReference type="Proteomes" id="UP000663505"/>
    </source>
</evidence>
<reference evidence="3 4" key="1">
    <citation type="submission" date="2021-02" db="EMBL/GenBank/DDBJ databases">
        <title>Alicyclobacillus curvatus sp. nov. and Alicyclobacillus mengziensis sp. nov., two acidophilic bacteria isolated from acid mine drainage.</title>
        <authorList>
            <person name="Huang Y."/>
        </authorList>
    </citation>
    <scope>NUCLEOTIDE SEQUENCE [LARGE SCALE GENOMIC DNA]</scope>
    <source>
        <strain evidence="3 4">S30H14</strain>
        <plasmid evidence="3 4">unnamed</plasmid>
    </source>
</reference>
<organism evidence="3 4">
    <name type="scientific">Alicyclobacillus mengziensis</name>
    <dbReference type="NCBI Taxonomy" id="2931921"/>
    <lineage>
        <taxon>Bacteria</taxon>
        <taxon>Bacillati</taxon>
        <taxon>Bacillota</taxon>
        <taxon>Bacilli</taxon>
        <taxon>Bacillales</taxon>
        <taxon>Alicyclobacillaceae</taxon>
        <taxon>Alicyclobacillus</taxon>
    </lineage>
</organism>
<dbReference type="Pfam" id="PF03432">
    <property type="entry name" value="Relaxase"/>
    <property type="match status" value="1"/>
</dbReference>
<protein>
    <recommendedName>
        <fullName evidence="2">MobA/VirD2-like nuclease domain-containing protein</fullName>
    </recommendedName>
</protein>
<name>A0A9X7Z9V4_9BACL</name>
<dbReference type="InterPro" id="IPR005094">
    <property type="entry name" value="Endonuclease_MobA/VirD2"/>
</dbReference>
<geneLocation type="plasmid" evidence="3 4">
    <name>unnamed</name>
</geneLocation>
<gene>
    <name evidence="3" type="ORF">JZ786_24515</name>
</gene>
<dbReference type="AlphaFoldDB" id="A0A9X7Z9V4"/>
<evidence type="ECO:0000313" key="3">
    <source>
        <dbReference type="EMBL" id="QSO50133.1"/>
    </source>
</evidence>
<dbReference type="Proteomes" id="UP000663505">
    <property type="component" value="Plasmid unnamed"/>
</dbReference>
<evidence type="ECO:0000256" key="1">
    <source>
        <dbReference type="SAM" id="MobiDB-lite"/>
    </source>
</evidence>
<keyword evidence="4" id="KW-1185">Reference proteome</keyword>
<proteinExistence type="predicted"/>
<dbReference type="Gene3D" id="3.30.930.30">
    <property type="match status" value="1"/>
</dbReference>
<keyword evidence="3" id="KW-0614">Plasmid</keyword>
<feature type="compositionally biased region" description="Basic and acidic residues" evidence="1">
    <location>
        <begin position="222"/>
        <end position="240"/>
    </location>
</feature>
<dbReference type="EMBL" id="CP071183">
    <property type="protein sequence ID" value="QSO50133.1"/>
    <property type="molecule type" value="Genomic_DNA"/>
</dbReference>